<keyword evidence="12" id="KW-1185">Reference proteome</keyword>
<evidence type="ECO:0000256" key="4">
    <source>
        <dbReference type="ARBA" id="ARBA00022833"/>
    </source>
</evidence>
<dbReference type="Pfam" id="PF23320">
    <property type="entry name" value="Zn_SUZ12"/>
    <property type="match status" value="1"/>
</dbReference>
<dbReference type="GO" id="GO:0008270">
    <property type="term" value="F:zinc ion binding"/>
    <property type="evidence" value="ECO:0007669"/>
    <property type="project" value="UniProtKB-KW"/>
</dbReference>
<dbReference type="GO" id="GO:0031490">
    <property type="term" value="F:chromatin DNA binding"/>
    <property type="evidence" value="ECO:0007669"/>
    <property type="project" value="TreeGrafter"/>
</dbReference>
<proteinExistence type="inferred from homology"/>
<dbReference type="CDD" id="cd21750">
    <property type="entry name" value="ZnB-Zn_SUZ12"/>
    <property type="match status" value="1"/>
</dbReference>
<evidence type="ECO:0000256" key="5">
    <source>
        <dbReference type="ARBA" id="ARBA00022853"/>
    </source>
</evidence>
<evidence type="ECO:0000256" key="2">
    <source>
        <dbReference type="ARBA" id="ARBA00022723"/>
    </source>
</evidence>
<dbReference type="GO" id="GO:0006325">
    <property type="term" value="P:chromatin organization"/>
    <property type="evidence" value="ECO:0007669"/>
    <property type="project" value="UniProtKB-KW"/>
</dbReference>
<dbReference type="CDD" id="cd21551">
    <property type="entry name" value="VEFS-box_SUZ12"/>
    <property type="match status" value="1"/>
</dbReference>
<feature type="domain" description="Polycomb protein SUZ12-like zinc finger" evidence="10">
    <location>
        <begin position="406"/>
        <end position="473"/>
    </location>
</feature>
<dbReference type="PANTHER" id="PTHR22597:SF0">
    <property type="entry name" value="POLYCOMB PROTEIN SUZ12"/>
    <property type="match status" value="1"/>
</dbReference>
<reference evidence="11 12" key="1">
    <citation type="journal article" date="2017" name="PLoS Biol.">
        <title>The sea cucumber genome provides insights into morphological evolution and visceral regeneration.</title>
        <authorList>
            <person name="Zhang X."/>
            <person name="Sun L."/>
            <person name="Yuan J."/>
            <person name="Sun Y."/>
            <person name="Gao Y."/>
            <person name="Zhang L."/>
            <person name="Li S."/>
            <person name="Dai H."/>
            <person name="Hamel J.F."/>
            <person name="Liu C."/>
            <person name="Yu Y."/>
            <person name="Liu S."/>
            <person name="Lin W."/>
            <person name="Guo K."/>
            <person name="Jin S."/>
            <person name="Xu P."/>
            <person name="Storey K.B."/>
            <person name="Huan P."/>
            <person name="Zhang T."/>
            <person name="Zhou Y."/>
            <person name="Zhang J."/>
            <person name="Lin C."/>
            <person name="Li X."/>
            <person name="Xing L."/>
            <person name="Huo D."/>
            <person name="Sun M."/>
            <person name="Wang L."/>
            <person name="Mercier A."/>
            <person name="Li F."/>
            <person name="Yang H."/>
            <person name="Xiang J."/>
        </authorList>
    </citation>
    <scope>NUCLEOTIDE SEQUENCE [LARGE SCALE GENOMIC DNA]</scope>
    <source>
        <strain evidence="11">Shaxun</strain>
        <tissue evidence="11">Muscle</tissue>
    </source>
</reference>
<dbReference type="CDD" id="cd21740">
    <property type="entry name" value="C2_II_SUZ12"/>
    <property type="match status" value="1"/>
</dbReference>
<feature type="compositionally biased region" description="Polar residues" evidence="8">
    <location>
        <begin position="365"/>
        <end position="386"/>
    </location>
</feature>
<comment type="similarity">
    <text evidence="1">Belongs to the VEFS (VRN2-EMF2-FIS2-SU(Z)12) family.</text>
</comment>
<name>A0A2G8KQN4_STIJA</name>
<dbReference type="Pfam" id="PF09733">
    <property type="entry name" value="VEFS-Box"/>
    <property type="match status" value="1"/>
</dbReference>
<dbReference type="PANTHER" id="PTHR22597">
    <property type="entry name" value="POLYCOMB GROUP PROTEIN"/>
    <property type="match status" value="1"/>
</dbReference>
<dbReference type="OrthoDB" id="166746at2759"/>
<feature type="region of interest" description="Disordered" evidence="8">
    <location>
        <begin position="324"/>
        <end position="404"/>
    </location>
</feature>
<feature type="domain" description="Polycomb protein VEFS-Box" evidence="9">
    <location>
        <begin position="535"/>
        <end position="652"/>
    </location>
</feature>
<dbReference type="InterPro" id="IPR019135">
    <property type="entry name" value="Polycomb_protein_VEFS-Box"/>
</dbReference>
<evidence type="ECO:0000256" key="7">
    <source>
        <dbReference type="ARBA" id="ARBA00023163"/>
    </source>
</evidence>
<keyword evidence="2" id="KW-0479">Metal-binding</keyword>
<feature type="compositionally biased region" description="Polar residues" evidence="8">
    <location>
        <begin position="224"/>
        <end position="235"/>
    </location>
</feature>
<evidence type="ECO:0000256" key="8">
    <source>
        <dbReference type="SAM" id="MobiDB-lite"/>
    </source>
</evidence>
<organism evidence="11 12">
    <name type="scientific">Stichopus japonicus</name>
    <name type="common">Sea cucumber</name>
    <dbReference type="NCBI Taxonomy" id="307972"/>
    <lineage>
        <taxon>Eukaryota</taxon>
        <taxon>Metazoa</taxon>
        <taxon>Echinodermata</taxon>
        <taxon>Eleutherozoa</taxon>
        <taxon>Echinozoa</taxon>
        <taxon>Holothuroidea</taxon>
        <taxon>Aspidochirotacea</taxon>
        <taxon>Aspidochirotida</taxon>
        <taxon>Stichopodidae</taxon>
        <taxon>Apostichopus</taxon>
    </lineage>
</organism>
<protein>
    <submittedName>
        <fullName evidence="11">Putative polycomb protein suz12-A</fullName>
    </submittedName>
</protein>
<evidence type="ECO:0000313" key="11">
    <source>
        <dbReference type="EMBL" id="PIK50278.1"/>
    </source>
</evidence>
<keyword evidence="5" id="KW-0156">Chromatin regulator</keyword>
<gene>
    <name evidence="11" type="ORF">BSL78_12847</name>
</gene>
<sequence>MAPPKQDPARSSPKKPKFEQLQADHELFLQAFEKPTQIYRFLAARNKITPIFLHRSLSYLNRRCTRTNERRKTFKPDNFLETIQTKKQGSSTSCRLHGNNLQITFQELRLSKGSELLTESPPSKVEIVLLKICHRRRKNICSPTNSIHLANVEVPVLNHHDPELDTVNPCQSVTFSSASLGLNNGHRIKTFLLLFRVQCPVKSTVTLPTFPVSVSPSPKRRRLSNTTPEKGSPTPSEREHSIREYSTYFTELVLIDKQNRCQLTDGDYEVTLQEMKPKLPHFKRASWETISSSPVKSSLNSSCSNPMLKFNLSWSREEVIENGRMEEGAPEEPAPHDDISVNSHTSPGHAHTSSSSPGRQHVSPARSSLRNGQVADNNNTTPQQPSWRGGPSHRTTPTKDNPEVPKRVYYQFLYNNNLRQQTEARDNLRCPWCSVNCMELYGLLKHLTLSHSRFNFTLVPHIKGARIDVTINEHYDGSYAGNPHNLTSYTGYAFRRNGPCRRTPVTQIIVARPQRSSHDLSEFQEGEHKDYLTPRPIVSGHNRVYYHTHTLQPIRPQEMDEDSEAETDPEWMQERTKMMIDEFTDVNEGEKEVMKMWNMHCMKQNYIADSQIPTCCMKFVAEKGREILSRGLYHNFLLHLVNLYDFSLLHPQLISQIMAQLDRVKEDMINPLLTPQGPQTS</sequence>
<keyword evidence="6" id="KW-0805">Transcription regulation</keyword>
<dbReference type="InterPro" id="IPR057540">
    <property type="entry name" value="Znf_SUZ12"/>
</dbReference>
<dbReference type="STRING" id="307972.A0A2G8KQN4"/>
<evidence type="ECO:0000256" key="3">
    <source>
        <dbReference type="ARBA" id="ARBA00022771"/>
    </source>
</evidence>
<dbReference type="GO" id="GO:0035098">
    <property type="term" value="C:ESC/E(Z) complex"/>
    <property type="evidence" value="ECO:0007669"/>
    <property type="project" value="TreeGrafter"/>
</dbReference>
<keyword evidence="3" id="KW-0863">Zinc-finger</keyword>
<feature type="region of interest" description="Disordered" evidence="8">
    <location>
        <begin position="211"/>
        <end position="241"/>
    </location>
</feature>
<comment type="caution">
    <text evidence="11">The sequence shown here is derived from an EMBL/GenBank/DDBJ whole genome shotgun (WGS) entry which is preliminary data.</text>
</comment>
<feature type="compositionally biased region" description="Polar residues" evidence="8">
    <location>
        <begin position="340"/>
        <end position="358"/>
    </location>
</feature>
<dbReference type="Proteomes" id="UP000230750">
    <property type="component" value="Unassembled WGS sequence"/>
</dbReference>
<feature type="compositionally biased region" description="Basic and acidic residues" evidence="8">
    <location>
        <begin position="324"/>
        <end position="339"/>
    </location>
</feature>
<dbReference type="GO" id="GO:0016586">
    <property type="term" value="C:RSC-type complex"/>
    <property type="evidence" value="ECO:0007669"/>
    <property type="project" value="TreeGrafter"/>
</dbReference>
<evidence type="ECO:0000259" key="10">
    <source>
        <dbReference type="Pfam" id="PF23320"/>
    </source>
</evidence>
<evidence type="ECO:0000256" key="1">
    <source>
        <dbReference type="ARBA" id="ARBA00007416"/>
    </source>
</evidence>
<dbReference type="EMBL" id="MRZV01000426">
    <property type="protein sequence ID" value="PIK50278.1"/>
    <property type="molecule type" value="Genomic_DNA"/>
</dbReference>
<evidence type="ECO:0000256" key="6">
    <source>
        <dbReference type="ARBA" id="ARBA00023015"/>
    </source>
</evidence>
<keyword evidence="4" id="KW-0862">Zinc</keyword>
<evidence type="ECO:0000259" key="9">
    <source>
        <dbReference type="Pfam" id="PF09733"/>
    </source>
</evidence>
<dbReference type="AlphaFoldDB" id="A0A2G8KQN4"/>
<evidence type="ECO:0000313" key="12">
    <source>
        <dbReference type="Proteomes" id="UP000230750"/>
    </source>
</evidence>
<accession>A0A2G8KQN4</accession>
<keyword evidence="7" id="KW-0804">Transcription</keyword>